<dbReference type="Proteomes" id="UP001500298">
    <property type="component" value="Unassembled WGS sequence"/>
</dbReference>
<comment type="caution">
    <text evidence="1">The sequence shown here is derived from an EMBL/GenBank/DDBJ whole genome shotgun (WGS) entry which is preliminary data.</text>
</comment>
<sequence>MKNMSEKYKDLSAKERAIKEFSFLSKELSSLILKREEEEKAEAMIKKINEIRASLATSERVGTNYSSIQLKKMLEEVTETFKQNVEIDKDKG</sequence>
<proteinExistence type="predicted"/>
<evidence type="ECO:0008006" key="3">
    <source>
        <dbReference type="Google" id="ProtNLM"/>
    </source>
</evidence>
<reference evidence="2" key="1">
    <citation type="journal article" date="2019" name="Int. J. Syst. Evol. Microbiol.">
        <title>The Global Catalogue of Microorganisms (GCM) 10K type strain sequencing project: providing services to taxonomists for standard genome sequencing and annotation.</title>
        <authorList>
            <consortium name="The Broad Institute Genomics Platform"/>
            <consortium name="The Broad Institute Genome Sequencing Center for Infectious Disease"/>
            <person name="Wu L."/>
            <person name="Ma J."/>
        </authorList>
    </citation>
    <scope>NUCLEOTIDE SEQUENCE [LARGE SCALE GENOMIC DNA]</scope>
    <source>
        <strain evidence="2">JCM 18326</strain>
    </source>
</reference>
<gene>
    <name evidence="1" type="ORF">GCM10023331_12620</name>
</gene>
<keyword evidence="2" id="KW-1185">Reference proteome</keyword>
<evidence type="ECO:0000313" key="1">
    <source>
        <dbReference type="EMBL" id="GAA4828938.1"/>
    </source>
</evidence>
<accession>A0ABP9DBH1</accession>
<protein>
    <recommendedName>
        <fullName evidence="3">50S ribosomal protein L29</fullName>
    </recommendedName>
</protein>
<organism evidence="1 2">
    <name type="scientific">Algivirga pacifica</name>
    <dbReference type="NCBI Taxonomy" id="1162670"/>
    <lineage>
        <taxon>Bacteria</taxon>
        <taxon>Pseudomonadati</taxon>
        <taxon>Bacteroidota</taxon>
        <taxon>Cytophagia</taxon>
        <taxon>Cytophagales</taxon>
        <taxon>Flammeovirgaceae</taxon>
        <taxon>Algivirga</taxon>
    </lineage>
</organism>
<evidence type="ECO:0000313" key="2">
    <source>
        <dbReference type="Proteomes" id="UP001500298"/>
    </source>
</evidence>
<dbReference type="EMBL" id="BAABJX010000020">
    <property type="protein sequence ID" value="GAA4828938.1"/>
    <property type="molecule type" value="Genomic_DNA"/>
</dbReference>
<name>A0ABP9DBH1_9BACT</name>